<reference evidence="5" key="1">
    <citation type="submission" date="2023-06" db="EMBL/GenBank/DDBJ databases">
        <title>Genomic of Agaribacillus aureum.</title>
        <authorList>
            <person name="Wang G."/>
        </authorList>
    </citation>
    <scope>NUCLEOTIDE SEQUENCE</scope>
    <source>
        <strain evidence="5">BMA12</strain>
    </source>
</reference>
<evidence type="ECO:0000256" key="1">
    <source>
        <dbReference type="ARBA" id="ARBA00022801"/>
    </source>
</evidence>
<protein>
    <submittedName>
        <fullName evidence="5">Alpha-N-acetylglucosaminidase</fullName>
    </submittedName>
</protein>
<keyword evidence="1" id="KW-0378">Hydrolase</keyword>
<sequence>MNINKIIGGVLLLVLVSCGSKNNGYISSATTDYEKAAYALLQQLLPDHQNQVVFKEAGAADGKDFFEISHIDGKVLIEGNNAIAFSSGLNWYLKNYCNAQISINNHQLQLPDQLPAVKIKQRVETPFDYRYFFNYCTYGYTMPWWNWERWEKMIDYMALMGVNMPLAMIGQEAVWQEVFTELGMSPEQIQDFFVGPAHLPWGWMGNIDGLGGPLPENWILQRKDLQKKILKRMRDLGMKPVLQAFTGHVPEALKTLYPSANIFQIEDWAGIPGTWFLDPTDSLFQKIGTTFIKKQTEIYGTDHLYDADCFIEVDPPSSDPKFLAEVSRNVYRSMANADPEATWVLQGWFFFFKKQFWTPERGRAFLGAIPKNKVIVLDLYGEKNPTWDKTEAFYGQPWVWNVICNEDQKVNMSGDLAVMQANFTAAYNSEINNNLKGIGVIPEGLGYNPVIQDFIFEKAWDQSVVDIDKWIADYATRRYGAENEKALAAWKGLLQTVYSRTRTMWSPLITTPRPIRFEGAKEDIRHQRATFKITEEDPYAWDYQPRQLAKAAALLLESADQLGHLDTYRFDLTNVYRELVSSLTHKFINELTAAYQERNTDRFEKAAAALQKMLLDLDDITGTNEHFLLGKWLQDAKSWATNEEEAAYYEWNARTIVTIWQPWKEGYLRDYAGKQWNGLFKGYYLPRWQLLIEHMRKALAEGNDIDPKKFDMEVRSMDYDWTRGHDEYPSAPTDDIVKVAKRISKEYESYFDW</sequence>
<dbReference type="InterPro" id="IPR007781">
    <property type="entry name" value="NAGLU"/>
</dbReference>
<dbReference type="InterPro" id="IPR024240">
    <property type="entry name" value="NAGLU_N"/>
</dbReference>
<name>A0ABT8L296_9BACT</name>
<dbReference type="Gene3D" id="3.30.379.10">
    <property type="entry name" value="Chitobiase/beta-hexosaminidase domain 2-like"/>
    <property type="match status" value="1"/>
</dbReference>
<dbReference type="Proteomes" id="UP001172083">
    <property type="component" value="Unassembled WGS sequence"/>
</dbReference>
<dbReference type="InterPro" id="IPR024733">
    <property type="entry name" value="NAGLU_tim-barrel"/>
</dbReference>
<evidence type="ECO:0000259" key="3">
    <source>
        <dbReference type="Pfam" id="PF12971"/>
    </source>
</evidence>
<dbReference type="PROSITE" id="PS51257">
    <property type="entry name" value="PROKAR_LIPOPROTEIN"/>
    <property type="match status" value="1"/>
</dbReference>
<dbReference type="Pfam" id="PF12971">
    <property type="entry name" value="NAGLU_N"/>
    <property type="match status" value="1"/>
</dbReference>
<evidence type="ECO:0000313" key="5">
    <source>
        <dbReference type="EMBL" id="MDN5211823.1"/>
    </source>
</evidence>
<dbReference type="InterPro" id="IPR029018">
    <property type="entry name" value="Hex-like_dom2"/>
</dbReference>
<dbReference type="Gene3D" id="3.20.20.80">
    <property type="entry name" value="Glycosidases"/>
    <property type="match status" value="1"/>
</dbReference>
<keyword evidence="6" id="KW-1185">Reference proteome</keyword>
<gene>
    <name evidence="5" type="ORF">QQ020_07165</name>
</gene>
<dbReference type="Pfam" id="PF05089">
    <property type="entry name" value="NAGLU"/>
    <property type="match status" value="1"/>
</dbReference>
<dbReference type="InterPro" id="IPR024732">
    <property type="entry name" value="NAGLU_C"/>
</dbReference>
<dbReference type="RefSeq" id="WP_346757151.1">
    <property type="nucleotide sequence ID" value="NZ_JAUJEB010000001.1"/>
</dbReference>
<evidence type="ECO:0000259" key="2">
    <source>
        <dbReference type="Pfam" id="PF05089"/>
    </source>
</evidence>
<comment type="caution">
    <text evidence="5">The sequence shown here is derived from an EMBL/GenBank/DDBJ whole genome shotgun (WGS) entry which is preliminary data.</text>
</comment>
<feature type="domain" description="Alpha-N-acetylglucosaminidase N-terminal" evidence="3">
    <location>
        <begin position="36"/>
        <end position="116"/>
    </location>
</feature>
<evidence type="ECO:0000259" key="4">
    <source>
        <dbReference type="Pfam" id="PF12972"/>
    </source>
</evidence>
<organism evidence="5 6">
    <name type="scientific">Agaribacillus aureus</name>
    <dbReference type="NCBI Taxonomy" id="3051825"/>
    <lineage>
        <taxon>Bacteria</taxon>
        <taxon>Pseudomonadati</taxon>
        <taxon>Bacteroidota</taxon>
        <taxon>Cytophagia</taxon>
        <taxon>Cytophagales</taxon>
        <taxon>Splendidivirgaceae</taxon>
        <taxon>Agaribacillus</taxon>
    </lineage>
</organism>
<evidence type="ECO:0000313" key="6">
    <source>
        <dbReference type="Proteomes" id="UP001172083"/>
    </source>
</evidence>
<dbReference type="PANTHER" id="PTHR12872:SF1">
    <property type="entry name" value="ALPHA-N-ACETYLGLUCOSAMINIDASE"/>
    <property type="match status" value="1"/>
</dbReference>
<proteinExistence type="predicted"/>
<dbReference type="Gene3D" id="1.20.120.670">
    <property type="entry name" value="N-acetyl-b-d-glucoasminidase"/>
    <property type="match status" value="1"/>
</dbReference>
<dbReference type="Pfam" id="PF12972">
    <property type="entry name" value="NAGLU_C"/>
    <property type="match status" value="1"/>
</dbReference>
<feature type="domain" description="Alpha-N-acetylglucosaminidase tim-barrel" evidence="2">
    <location>
        <begin position="130"/>
        <end position="461"/>
    </location>
</feature>
<dbReference type="EMBL" id="JAUJEB010000001">
    <property type="protein sequence ID" value="MDN5211823.1"/>
    <property type="molecule type" value="Genomic_DNA"/>
</dbReference>
<feature type="domain" description="Alpha-N-acetylglucosaminidase C-terminal" evidence="4">
    <location>
        <begin position="470"/>
        <end position="744"/>
    </location>
</feature>
<dbReference type="PANTHER" id="PTHR12872">
    <property type="entry name" value="ALPHA-N-ACETYLGLUCOSAMINIDASE"/>
    <property type="match status" value="1"/>
</dbReference>
<accession>A0ABT8L296</accession>